<dbReference type="EC" id="3.1.1.61" evidence="2"/>
<evidence type="ECO:0000259" key="5">
    <source>
        <dbReference type="PROSITE" id="PS50122"/>
    </source>
</evidence>
<dbReference type="GO" id="GO:0008984">
    <property type="term" value="F:protein-glutamate methylesterase activity"/>
    <property type="evidence" value="ECO:0007669"/>
    <property type="project" value="UniProtKB-EC"/>
</dbReference>
<keyword evidence="1 4" id="KW-0378">Hydrolase</keyword>
<feature type="active site" evidence="4">
    <location>
        <position position="39"/>
    </location>
</feature>
<gene>
    <name evidence="6" type="ORF">H6G03_30035</name>
</gene>
<name>A0A926VK31_9CYAN</name>
<dbReference type="InterPro" id="IPR011247">
    <property type="entry name" value="Chemotax_prot-Glu_Me-esterase"/>
</dbReference>
<dbReference type="AlphaFoldDB" id="A0A926VK31"/>
<feature type="active site" evidence="4">
    <location>
        <position position="12"/>
    </location>
</feature>
<comment type="caution">
    <text evidence="6">The sequence shown here is derived from an EMBL/GenBank/DDBJ whole genome shotgun (WGS) entry which is preliminary data.</text>
</comment>
<evidence type="ECO:0000313" key="6">
    <source>
        <dbReference type="EMBL" id="MBD2185266.1"/>
    </source>
</evidence>
<sequence length="344" mass="37340">MPTRDIIVIGASAGGVEALIKLAGDLPLDIPAAIFVVVHFPSYTKSVLPQILSRAGALKAEHAKDGQEIERGYIYVAPPDWHLIVKRKHLHLSGGPRENNHRPAIDTLFRSAAVAYGHRVIGVVLTGTLDDGTAGLLAVKQRGGVAVVQDPDDALFGEMPRSAIDNVQVDCILPLSEIAGVLVKLAHESVEEEADRPSNSMEIESALAQMDMDILQSDGRPGTPSAFACPECGGVLWELKDGKFVRFRCRTGHAFAPKSLLARQSEALEEALWSALRALEEKSALIRKMAERANGRGQKLSAQRFEAQAKEADQSIALIREALIRNNGDNDGNREIERSEIDRL</sequence>
<dbReference type="GO" id="GO:0005737">
    <property type="term" value="C:cytoplasm"/>
    <property type="evidence" value="ECO:0007669"/>
    <property type="project" value="InterPro"/>
</dbReference>
<evidence type="ECO:0000256" key="1">
    <source>
        <dbReference type="ARBA" id="ARBA00022801"/>
    </source>
</evidence>
<dbReference type="SUPFAM" id="SSF52738">
    <property type="entry name" value="Methylesterase CheB, C-terminal domain"/>
    <property type="match status" value="1"/>
</dbReference>
<dbReference type="Pfam" id="PF01339">
    <property type="entry name" value="CheB_methylest"/>
    <property type="match status" value="1"/>
</dbReference>
<feature type="active site" evidence="4">
    <location>
        <position position="131"/>
    </location>
</feature>
<organism evidence="6 7">
    <name type="scientific">Aerosakkonema funiforme FACHB-1375</name>
    <dbReference type="NCBI Taxonomy" id="2949571"/>
    <lineage>
        <taxon>Bacteria</taxon>
        <taxon>Bacillati</taxon>
        <taxon>Cyanobacteriota</taxon>
        <taxon>Cyanophyceae</taxon>
        <taxon>Oscillatoriophycideae</taxon>
        <taxon>Aerosakkonematales</taxon>
        <taxon>Aerosakkonemataceae</taxon>
        <taxon>Aerosakkonema</taxon>
    </lineage>
</organism>
<feature type="domain" description="CheB-type methylesterase" evidence="5">
    <location>
        <begin position="1"/>
        <end position="189"/>
    </location>
</feature>
<proteinExistence type="predicted"/>
<dbReference type="PROSITE" id="PS50122">
    <property type="entry name" value="CHEB"/>
    <property type="match status" value="1"/>
</dbReference>
<comment type="catalytic activity">
    <reaction evidence="3">
        <text>[protein]-L-glutamate 5-O-methyl ester + H2O = L-glutamyl-[protein] + methanol + H(+)</text>
        <dbReference type="Rhea" id="RHEA:23236"/>
        <dbReference type="Rhea" id="RHEA-COMP:10208"/>
        <dbReference type="Rhea" id="RHEA-COMP:10311"/>
        <dbReference type="ChEBI" id="CHEBI:15377"/>
        <dbReference type="ChEBI" id="CHEBI:15378"/>
        <dbReference type="ChEBI" id="CHEBI:17790"/>
        <dbReference type="ChEBI" id="CHEBI:29973"/>
        <dbReference type="ChEBI" id="CHEBI:82795"/>
        <dbReference type="EC" id="3.1.1.61"/>
    </reaction>
</comment>
<dbReference type="CDD" id="cd16433">
    <property type="entry name" value="CheB"/>
    <property type="match status" value="1"/>
</dbReference>
<evidence type="ECO:0000256" key="3">
    <source>
        <dbReference type="ARBA" id="ARBA00048267"/>
    </source>
</evidence>
<keyword evidence="7" id="KW-1185">Reference proteome</keyword>
<dbReference type="PANTHER" id="PTHR42872">
    <property type="entry name" value="PROTEIN-GLUTAMATE METHYLESTERASE/PROTEIN-GLUTAMINE GLUTAMINASE"/>
    <property type="match status" value="1"/>
</dbReference>
<keyword evidence="4" id="KW-0145">Chemotaxis</keyword>
<dbReference type="GO" id="GO:0006935">
    <property type="term" value="P:chemotaxis"/>
    <property type="evidence" value="ECO:0007669"/>
    <property type="project" value="UniProtKB-UniRule"/>
</dbReference>
<dbReference type="RefSeq" id="WP_190473313.1">
    <property type="nucleotide sequence ID" value="NZ_JACJPW010000114.1"/>
</dbReference>
<evidence type="ECO:0000256" key="4">
    <source>
        <dbReference type="PROSITE-ProRule" id="PRU00050"/>
    </source>
</evidence>
<dbReference type="EMBL" id="JACJPW010000114">
    <property type="protein sequence ID" value="MBD2185266.1"/>
    <property type="molecule type" value="Genomic_DNA"/>
</dbReference>
<evidence type="ECO:0000313" key="7">
    <source>
        <dbReference type="Proteomes" id="UP000641646"/>
    </source>
</evidence>
<dbReference type="Proteomes" id="UP000641646">
    <property type="component" value="Unassembled WGS sequence"/>
</dbReference>
<protein>
    <recommendedName>
        <fullName evidence="2">protein-glutamate methylesterase</fullName>
        <ecNumber evidence="2">3.1.1.61</ecNumber>
    </recommendedName>
</protein>
<dbReference type="InterPro" id="IPR035909">
    <property type="entry name" value="CheB_C"/>
</dbReference>
<dbReference type="PIRSF" id="PIRSF036461">
    <property type="entry name" value="Chmtx_methlestr"/>
    <property type="match status" value="1"/>
</dbReference>
<dbReference type="GO" id="GO:0000156">
    <property type="term" value="F:phosphorelay response regulator activity"/>
    <property type="evidence" value="ECO:0007669"/>
    <property type="project" value="InterPro"/>
</dbReference>
<dbReference type="InterPro" id="IPR018247">
    <property type="entry name" value="EF_Hand_1_Ca_BS"/>
</dbReference>
<accession>A0A926VK31</accession>
<dbReference type="Gene3D" id="3.40.50.180">
    <property type="entry name" value="Methylesterase CheB, C-terminal domain"/>
    <property type="match status" value="1"/>
</dbReference>
<dbReference type="PANTHER" id="PTHR42872:SF6">
    <property type="entry name" value="PROTEIN-GLUTAMATE METHYLESTERASE_PROTEIN-GLUTAMINE GLUTAMINASE"/>
    <property type="match status" value="1"/>
</dbReference>
<evidence type="ECO:0000256" key="2">
    <source>
        <dbReference type="ARBA" id="ARBA00039140"/>
    </source>
</evidence>
<reference evidence="6" key="2">
    <citation type="submission" date="2020-08" db="EMBL/GenBank/DDBJ databases">
        <authorList>
            <person name="Chen M."/>
            <person name="Teng W."/>
            <person name="Zhao L."/>
            <person name="Hu C."/>
            <person name="Zhou Y."/>
            <person name="Han B."/>
            <person name="Song L."/>
            <person name="Shu W."/>
        </authorList>
    </citation>
    <scope>NUCLEOTIDE SEQUENCE</scope>
    <source>
        <strain evidence="6">FACHB-1375</strain>
    </source>
</reference>
<reference evidence="6" key="1">
    <citation type="journal article" date="2015" name="ISME J.">
        <title>Draft Genome Sequence of Streptomyces incarnatus NRRL8089, which Produces the Nucleoside Antibiotic Sinefungin.</title>
        <authorList>
            <person name="Oshima K."/>
            <person name="Hattori M."/>
            <person name="Shimizu H."/>
            <person name="Fukuda K."/>
            <person name="Nemoto M."/>
            <person name="Inagaki K."/>
            <person name="Tamura T."/>
        </authorList>
    </citation>
    <scope>NUCLEOTIDE SEQUENCE</scope>
    <source>
        <strain evidence="6">FACHB-1375</strain>
    </source>
</reference>
<dbReference type="InterPro" id="IPR000673">
    <property type="entry name" value="Sig_transdc_resp-reg_Me-estase"/>
</dbReference>
<dbReference type="PROSITE" id="PS00018">
    <property type="entry name" value="EF_HAND_1"/>
    <property type="match status" value="1"/>
</dbReference>